<accession>Q2CGW6</accession>
<gene>
    <name evidence="1" type="ORF">OG2516_15999</name>
</gene>
<dbReference type="EMBL" id="AAOT01000008">
    <property type="protein sequence ID" value="EAR51819.1"/>
    <property type="molecule type" value="Genomic_DNA"/>
</dbReference>
<evidence type="ECO:0000313" key="2">
    <source>
        <dbReference type="Proteomes" id="UP000003635"/>
    </source>
</evidence>
<sequence>MRCRAWLVWRAWPARHVVELKRMSILAALNAADL</sequence>
<dbReference type="Proteomes" id="UP000003635">
    <property type="component" value="Unassembled WGS sequence"/>
</dbReference>
<reference evidence="1 2" key="1">
    <citation type="journal article" date="2010" name="J. Bacteriol.">
        <title>Genome sequences of Oceanicola granulosus HTCC2516(T) and Oceanicola batsensis HTCC2597(TDelta).</title>
        <authorList>
            <person name="Thrash J.C."/>
            <person name="Cho J.C."/>
            <person name="Vergin K.L."/>
            <person name="Giovannoni S.J."/>
        </authorList>
    </citation>
    <scope>NUCLEOTIDE SEQUENCE [LARGE SCALE GENOMIC DNA]</scope>
    <source>
        <strain evidence="2">ATCC BAA-861 / DSM 15982 / KCTC 12143 / HTCC2516</strain>
    </source>
</reference>
<organism evidence="1 2">
    <name type="scientific">Oceanicola granulosus (strain ATCC BAA-861 / DSM 15982 / KCTC 12143 / HTCC2516)</name>
    <dbReference type="NCBI Taxonomy" id="314256"/>
    <lineage>
        <taxon>Bacteria</taxon>
        <taxon>Pseudomonadati</taxon>
        <taxon>Pseudomonadota</taxon>
        <taxon>Alphaproteobacteria</taxon>
        <taxon>Rhodobacterales</taxon>
        <taxon>Roseobacteraceae</taxon>
        <taxon>Oceanicola</taxon>
    </lineage>
</organism>
<evidence type="ECO:0000313" key="1">
    <source>
        <dbReference type="EMBL" id="EAR51819.1"/>
    </source>
</evidence>
<name>Q2CGW6_OCEGH</name>
<protein>
    <submittedName>
        <fullName evidence="1">Uncharacterized protein</fullName>
    </submittedName>
</protein>
<dbReference type="AlphaFoldDB" id="Q2CGW6"/>
<keyword evidence="2" id="KW-1185">Reference proteome</keyword>
<dbReference type="STRING" id="314256.OG2516_15999"/>
<proteinExistence type="predicted"/>
<dbReference type="HOGENOM" id="CLU_3374883_0_0_5"/>
<comment type="caution">
    <text evidence="1">The sequence shown here is derived from an EMBL/GenBank/DDBJ whole genome shotgun (WGS) entry which is preliminary data.</text>
</comment>